<gene>
    <name evidence="1" type="ORF">RAS12_13500</name>
</gene>
<reference evidence="1 2" key="1">
    <citation type="submission" date="2023-08" db="EMBL/GenBank/DDBJ databases">
        <title>Achromobacter seleniivolatilans sp. nov., isolated from seleniferous soil.</title>
        <authorList>
            <person name="Zhang S."/>
            <person name="Li K."/>
            <person name="Peng J."/>
            <person name="Zhao Q."/>
            <person name="Wang H."/>
            <person name="Guo Y."/>
        </authorList>
    </citation>
    <scope>NUCLEOTIDE SEQUENCE [LARGE SCALE GENOMIC DNA]</scope>
    <source>
        <strain evidence="1 2">R39</strain>
    </source>
</reference>
<sequence>MNRFTQQPRVETRATIELSEVEMRALKALVDYGPDAFLRNFYKVMGECYLRPHEAGIRTLFATVEREIPIVLRRADAARKAFALQDPIIHSRKEHDELIARLAAKDATDHA</sequence>
<organism evidence="1 2">
    <name type="scientific">Achromobacter seleniivolatilans</name>
    <dbReference type="NCBI Taxonomy" id="3047478"/>
    <lineage>
        <taxon>Bacteria</taxon>
        <taxon>Pseudomonadati</taxon>
        <taxon>Pseudomonadota</taxon>
        <taxon>Betaproteobacteria</taxon>
        <taxon>Burkholderiales</taxon>
        <taxon>Alcaligenaceae</taxon>
        <taxon>Achromobacter</taxon>
    </lineage>
</organism>
<proteinExistence type="predicted"/>
<evidence type="ECO:0000313" key="1">
    <source>
        <dbReference type="EMBL" id="WMD23339.1"/>
    </source>
</evidence>
<dbReference type="EMBL" id="CP132976">
    <property type="protein sequence ID" value="WMD23339.1"/>
    <property type="molecule type" value="Genomic_DNA"/>
</dbReference>
<evidence type="ECO:0000313" key="2">
    <source>
        <dbReference type="Proteomes" id="UP001234798"/>
    </source>
</evidence>
<dbReference type="Proteomes" id="UP001234798">
    <property type="component" value="Chromosome"/>
</dbReference>
<accession>A0ABY9M8Q6</accession>
<keyword evidence="2" id="KW-1185">Reference proteome</keyword>
<protein>
    <submittedName>
        <fullName evidence="1">Uncharacterized protein</fullName>
    </submittedName>
</protein>
<dbReference type="RefSeq" id="WP_306950678.1">
    <property type="nucleotide sequence ID" value="NZ_CP132976.1"/>
</dbReference>
<name>A0ABY9M8Q6_9BURK</name>